<evidence type="ECO:0000313" key="4">
    <source>
        <dbReference type="Proteomes" id="UP000193487"/>
    </source>
</evidence>
<evidence type="ECO:0000256" key="1">
    <source>
        <dbReference type="PROSITE-ProRule" id="PRU00339"/>
    </source>
</evidence>
<dbReference type="PROSITE" id="PS50005">
    <property type="entry name" value="TPR"/>
    <property type="match status" value="3"/>
</dbReference>
<dbReference type="Pfam" id="PF13432">
    <property type="entry name" value="TPR_16"/>
    <property type="match status" value="2"/>
</dbReference>
<feature type="transmembrane region" description="Helical" evidence="2">
    <location>
        <begin position="258"/>
        <end position="276"/>
    </location>
</feature>
<protein>
    <submittedName>
        <fullName evidence="3">Uncharacterized protein</fullName>
    </submittedName>
</protein>
<dbReference type="GO" id="GO:0097363">
    <property type="term" value="F:protein O-acetylglucosaminyltransferase activity"/>
    <property type="evidence" value="ECO:0007669"/>
    <property type="project" value="TreeGrafter"/>
</dbReference>
<feature type="repeat" description="TPR" evidence="1">
    <location>
        <begin position="11"/>
        <end position="44"/>
    </location>
</feature>
<dbReference type="GO" id="GO:0006493">
    <property type="term" value="P:protein O-linked glycosylation"/>
    <property type="evidence" value="ECO:0007669"/>
    <property type="project" value="InterPro"/>
</dbReference>
<evidence type="ECO:0000256" key="2">
    <source>
        <dbReference type="SAM" id="Phobius"/>
    </source>
</evidence>
<dbReference type="InterPro" id="IPR019734">
    <property type="entry name" value="TPR_rpt"/>
</dbReference>
<proteinExistence type="predicted"/>
<dbReference type="PANTHER" id="PTHR44366:SF1">
    <property type="entry name" value="UDP-N-ACETYLGLUCOSAMINE--PEPTIDE N-ACETYLGLUCOSAMINYLTRANSFERASE 110 KDA SUBUNIT"/>
    <property type="match status" value="1"/>
</dbReference>
<feature type="repeat" description="TPR" evidence="1">
    <location>
        <begin position="113"/>
        <end position="146"/>
    </location>
</feature>
<name>A0A1X1Y8V3_9MYCO</name>
<evidence type="ECO:0000313" key="3">
    <source>
        <dbReference type="EMBL" id="ORW07485.1"/>
    </source>
</evidence>
<feature type="transmembrane region" description="Helical" evidence="2">
    <location>
        <begin position="322"/>
        <end position="342"/>
    </location>
</feature>
<dbReference type="RefSeq" id="WP_045384813.1">
    <property type="nucleotide sequence ID" value="NZ_BBKA01000135.1"/>
</dbReference>
<organism evidence="3 4">
    <name type="scientific">Mycobacterium kyorinense</name>
    <dbReference type="NCBI Taxonomy" id="487514"/>
    <lineage>
        <taxon>Bacteria</taxon>
        <taxon>Bacillati</taxon>
        <taxon>Actinomycetota</taxon>
        <taxon>Actinomycetes</taxon>
        <taxon>Mycobacteriales</taxon>
        <taxon>Mycobacteriaceae</taxon>
        <taxon>Mycobacterium</taxon>
    </lineage>
</organism>
<keyword evidence="2" id="KW-0812">Transmembrane</keyword>
<dbReference type="PANTHER" id="PTHR44366">
    <property type="entry name" value="UDP-N-ACETYLGLUCOSAMINE--PEPTIDE N-ACETYLGLUCOSAMINYLTRANSFERASE 110 KDA SUBUNIT"/>
    <property type="match status" value="1"/>
</dbReference>
<dbReference type="Proteomes" id="UP000193487">
    <property type="component" value="Unassembled WGS sequence"/>
</dbReference>
<keyword evidence="2" id="KW-0472">Membrane</keyword>
<dbReference type="SUPFAM" id="SSF48452">
    <property type="entry name" value="TPR-like"/>
    <property type="match status" value="1"/>
</dbReference>
<feature type="repeat" description="TPR" evidence="1">
    <location>
        <begin position="147"/>
        <end position="180"/>
    </location>
</feature>
<feature type="transmembrane region" description="Helical" evidence="2">
    <location>
        <begin position="297"/>
        <end position="316"/>
    </location>
</feature>
<dbReference type="OrthoDB" id="4522719at2"/>
<dbReference type="AlphaFoldDB" id="A0A1X1Y8V3"/>
<keyword evidence="1" id="KW-0802">TPR repeat</keyword>
<dbReference type="Gene3D" id="1.25.40.10">
    <property type="entry name" value="Tetratricopeptide repeat domain"/>
    <property type="match status" value="1"/>
</dbReference>
<dbReference type="InterPro" id="IPR037919">
    <property type="entry name" value="OGT"/>
</dbReference>
<gene>
    <name evidence="3" type="ORF">AWC14_24910</name>
</gene>
<feature type="transmembrane region" description="Helical" evidence="2">
    <location>
        <begin position="233"/>
        <end position="252"/>
    </location>
</feature>
<dbReference type="EMBL" id="LQPE01000047">
    <property type="protein sequence ID" value="ORW07485.1"/>
    <property type="molecule type" value="Genomic_DNA"/>
</dbReference>
<reference evidence="3 4" key="1">
    <citation type="submission" date="2016-01" db="EMBL/GenBank/DDBJ databases">
        <title>The new phylogeny of the genus Mycobacterium.</title>
        <authorList>
            <person name="Tarcisio F."/>
            <person name="Conor M."/>
            <person name="Antonella G."/>
            <person name="Elisabetta G."/>
            <person name="Giulia F.S."/>
            <person name="Sara T."/>
            <person name="Anna F."/>
            <person name="Clotilde B."/>
            <person name="Roberto B."/>
            <person name="Veronica D.S."/>
            <person name="Fabio R."/>
            <person name="Monica P."/>
            <person name="Olivier J."/>
            <person name="Enrico T."/>
            <person name="Nicola S."/>
        </authorList>
    </citation>
    <scope>NUCLEOTIDE SEQUENCE [LARGE SCALE GENOMIC DNA]</scope>
    <source>
        <strain evidence="3 4">DSM 45166</strain>
    </source>
</reference>
<accession>A0A1X1Y8V3</accession>
<keyword evidence="2" id="KW-1133">Transmembrane helix</keyword>
<dbReference type="SMART" id="SM00028">
    <property type="entry name" value="TPR"/>
    <property type="match status" value="3"/>
</dbReference>
<comment type="caution">
    <text evidence="3">The sequence shown here is derived from an EMBL/GenBank/DDBJ whole genome shotgun (WGS) entry which is preliminary data.</text>
</comment>
<dbReference type="InterPro" id="IPR011990">
    <property type="entry name" value="TPR-like_helical_dom_sf"/>
</dbReference>
<sequence length="346" mass="37297">MTADAAVGDQANDAIHVVRAYIDTGNYERAREVVQRYLSENPNDPVLLAHYAQAELLLKNYASAAQSAYAALSIAPDDSFAMRLYALALDGLGRRYDALSMAWRTVIAHPNDPWGHRVYARLLYRAREFSSALRAIDEALRLDPTDVDALVLRGVILHDLGRIDESTAVYRQVLSLDPSNAEAVNNMAVNRLNRGRTRRALRGFLGAAGLDPTLGDLARRNIGLALARTTRRLTVVAAIVGWTVTGVGTTYSEGGPTVLDRVVSGVTTAALIILVGRLLREIPRPVLVSVLRDRVIAAARIVHALLAAACGAWATVFGGSPWMIAAGLVVIFAGLLLFAIGLRAKT</sequence>
<keyword evidence="4" id="KW-1185">Reference proteome</keyword>